<dbReference type="GO" id="GO:0010506">
    <property type="term" value="P:regulation of autophagy"/>
    <property type="evidence" value="ECO:0007669"/>
    <property type="project" value="InterPro"/>
</dbReference>
<feature type="region of interest" description="Disordered" evidence="2">
    <location>
        <begin position="498"/>
        <end position="530"/>
    </location>
</feature>
<keyword evidence="5" id="KW-0418">Kinase</keyword>
<dbReference type="SUPFAM" id="SSF49879">
    <property type="entry name" value="SMAD/FHA domain"/>
    <property type="match status" value="1"/>
</dbReference>
<dbReference type="InterPro" id="IPR008984">
    <property type="entry name" value="SMAD_FHA_dom_sf"/>
</dbReference>
<dbReference type="InterPro" id="IPR000253">
    <property type="entry name" value="FHA_dom"/>
</dbReference>
<dbReference type="PROSITE" id="PS00108">
    <property type="entry name" value="PROTEIN_KINASE_ST"/>
    <property type="match status" value="1"/>
</dbReference>
<sequence length="552" mass="62000">MTDSVSPSSPVKTQPSTQAPLLEDSDIWGTLEVLSKISSEKRTIQLKRPKGCYVIGRQHIANVVDLPFPEKPRMSGIQCSFTDVGCGAIRITDLGSTNGTWVNNVKLSKARKPQSMIVRGSSTISFGWCSSSQRDEFKLVPRHRDQAGCFCGGSFAVASQSDTDVDLDADVLDDTYQLLDFLGVGGLGQVRKVLHGKKKEVFAIKFVNEGTQYVDISTAAGRQLRQKPLQEEIDILKQLCHPNIVGYKDEWRGSNGRLGLIMEFMPGGDLHHYIRHHSTEERGLREWKAKYFTRQICDALVYLHGKRIVHRDLKPNNVLLTDGDPPIAKLADFNLAKTVLNTDTALLSNVCGTDLYMAPEIKQGKQYKTTYDKVVDSYSLGVTLLMMLWGQWAYRDPNAEHKQLDMKRLQSDQVSLECRDFNARLLRENPRSRMTAQKALEHRWLAGAVWRRDLEDDTCSWTDQGDADDTATYPQKRSTKAVSSRSEWQESDFLLREMKTVEEEPASGTSQRFDPPGAPGASSLFDQFMRAREGRKSGTSAFHDSLFGSSFD</sequence>
<dbReference type="GO" id="GO:0004674">
    <property type="term" value="F:protein serine/threonine kinase activity"/>
    <property type="evidence" value="ECO:0007669"/>
    <property type="project" value="InterPro"/>
</dbReference>
<dbReference type="Pfam" id="PF00498">
    <property type="entry name" value="FHA"/>
    <property type="match status" value="1"/>
</dbReference>
<feature type="compositionally biased region" description="Polar residues" evidence="2">
    <location>
        <begin position="472"/>
        <end position="484"/>
    </location>
</feature>
<evidence type="ECO:0000256" key="2">
    <source>
        <dbReference type="SAM" id="MobiDB-lite"/>
    </source>
</evidence>
<dbReference type="SMART" id="SM00240">
    <property type="entry name" value="FHA"/>
    <property type="match status" value="1"/>
</dbReference>
<protein>
    <submittedName>
        <fullName evidence="5">Kinase-like protein</fullName>
    </submittedName>
</protein>
<evidence type="ECO:0000313" key="5">
    <source>
        <dbReference type="EMBL" id="RPD57250.1"/>
    </source>
</evidence>
<dbReference type="AlphaFoldDB" id="A0A5C2S1G5"/>
<dbReference type="InterPro" id="IPR045269">
    <property type="entry name" value="Atg1-like"/>
</dbReference>
<evidence type="ECO:0000256" key="1">
    <source>
        <dbReference type="ARBA" id="ARBA00005575"/>
    </source>
</evidence>
<feature type="domain" description="Protein kinase" evidence="4">
    <location>
        <begin position="176"/>
        <end position="445"/>
    </location>
</feature>
<dbReference type="STRING" id="1328759.A0A5C2S1G5"/>
<organism evidence="5 6">
    <name type="scientific">Lentinus tigrinus ALCF2SS1-6</name>
    <dbReference type="NCBI Taxonomy" id="1328759"/>
    <lineage>
        <taxon>Eukaryota</taxon>
        <taxon>Fungi</taxon>
        <taxon>Dikarya</taxon>
        <taxon>Basidiomycota</taxon>
        <taxon>Agaricomycotina</taxon>
        <taxon>Agaricomycetes</taxon>
        <taxon>Polyporales</taxon>
        <taxon>Polyporaceae</taxon>
        <taxon>Lentinus</taxon>
    </lineage>
</organism>
<dbReference type="PANTHER" id="PTHR24348">
    <property type="entry name" value="SERINE/THREONINE-PROTEIN KINASE UNC-51-RELATED"/>
    <property type="match status" value="1"/>
</dbReference>
<dbReference type="InterPro" id="IPR011009">
    <property type="entry name" value="Kinase-like_dom_sf"/>
</dbReference>
<dbReference type="EMBL" id="ML122282">
    <property type="protein sequence ID" value="RPD57250.1"/>
    <property type="molecule type" value="Genomic_DNA"/>
</dbReference>
<evidence type="ECO:0000313" key="6">
    <source>
        <dbReference type="Proteomes" id="UP000313359"/>
    </source>
</evidence>
<comment type="similarity">
    <text evidence="1">Belongs to the protein kinase superfamily. CAMK Ser/Thr protein kinase family. CHEK2 subfamily.</text>
</comment>
<feature type="region of interest" description="Disordered" evidence="2">
    <location>
        <begin position="463"/>
        <end position="484"/>
    </location>
</feature>
<evidence type="ECO:0000259" key="4">
    <source>
        <dbReference type="PROSITE" id="PS50011"/>
    </source>
</evidence>
<dbReference type="InterPro" id="IPR000719">
    <property type="entry name" value="Prot_kinase_dom"/>
</dbReference>
<dbReference type="SMART" id="SM00220">
    <property type="entry name" value="S_TKc"/>
    <property type="match status" value="1"/>
</dbReference>
<dbReference type="Pfam" id="PF00069">
    <property type="entry name" value="Pkinase"/>
    <property type="match status" value="1"/>
</dbReference>
<evidence type="ECO:0000259" key="3">
    <source>
        <dbReference type="PROSITE" id="PS50006"/>
    </source>
</evidence>
<name>A0A5C2S1G5_9APHY</name>
<keyword evidence="5" id="KW-0808">Transferase</keyword>
<dbReference type="InterPro" id="IPR008271">
    <property type="entry name" value="Ser/Thr_kinase_AS"/>
</dbReference>
<dbReference type="GO" id="GO:0005524">
    <property type="term" value="F:ATP binding"/>
    <property type="evidence" value="ECO:0007669"/>
    <property type="project" value="InterPro"/>
</dbReference>
<reference evidence="5" key="1">
    <citation type="journal article" date="2018" name="Genome Biol. Evol.">
        <title>Genomics and development of Lentinus tigrinus, a white-rot wood-decaying mushroom with dimorphic fruiting bodies.</title>
        <authorList>
            <person name="Wu B."/>
            <person name="Xu Z."/>
            <person name="Knudson A."/>
            <person name="Carlson A."/>
            <person name="Chen N."/>
            <person name="Kovaka S."/>
            <person name="LaButti K."/>
            <person name="Lipzen A."/>
            <person name="Pennachio C."/>
            <person name="Riley R."/>
            <person name="Schakwitz W."/>
            <person name="Umezawa K."/>
            <person name="Ohm R.A."/>
            <person name="Grigoriev I.V."/>
            <person name="Nagy L.G."/>
            <person name="Gibbons J."/>
            <person name="Hibbett D."/>
        </authorList>
    </citation>
    <scope>NUCLEOTIDE SEQUENCE [LARGE SCALE GENOMIC DNA]</scope>
    <source>
        <strain evidence="5">ALCF2SS1-6</strain>
    </source>
</reference>
<dbReference type="OrthoDB" id="40902at2759"/>
<feature type="domain" description="FHA" evidence="3">
    <location>
        <begin position="53"/>
        <end position="107"/>
    </location>
</feature>
<proteinExistence type="inferred from homology"/>
<dbReference type="PROSITE" id="PS50006">
    <property type="entry name" value="FHA_DOMAIN"/>
    <property type="match status" value="1"/>
</dbReference>
<keyword evidence="6" id="KW-1185">Reference proteome</keyword>
<dbReference type="Gene3D" id="1.10.510.10">
    <property type="entry name" value="Transferase(Phosphotransferase) domain 1"/>
    <property type="match status" value="1"/>
</dbReference>
<dbReference type="Proteomes" id="UP000313359">
    <property type="component" value="Unassembled WGS sequence"/>
</dbReference>
<dbReference type="Gene3D" id="2.60.200.20">
    <property type="match status" value="1"/>
</dbReference>
<dbReference type="PROSITE" id="PS50011">
    <property type="entry name" value="PROTEIN_KINASE_DOM"/>
    <property type="match status" value="1"/>
</dbReference>
<gene>
    <name evidence="5" type="ORF">L227DRAFT_613857</name>
</gene>
<dbReference type="SUPFAM" id="SSF56112">
    <property type="entry name" value="Protein kinase-like (PK-like)"/>
    <property type="match status" value="1"/>
</dbReference>
<dbReference type="CDD" id="cd00060">
    <property type="entry name" value="FHA"/>
    <property type="match status" value="1"/>
</dbReference>
<accession>A0A5C2S1G5</accession>
<dbReference type="GO" id="GO:0005737">
    <property type="term" value="C:cytoplasm"/>
    <property type="evidence" value="ECO:0007669"/>
    <property type="project" value="TreeGrafter"/>
</dbReference>